<keyword evidence="4 7" id="KW-0949">S-adenosyl-L-methionine</keyword>
<organism evidence="8">
    <name type="scientific">Candidatus Kentrum sp. TC</name>
    <dbReference type="NCBI Taxonomy" id="2126339"/>
    <lineage>
        <taxon>Bacteria</taxon>
        <taxon>Pseudomonadati</taxon>
        <taxon>Pseudomonadota</taxon>
        <taxon>Gammaproteobacteria</taxon>
        <taxon>Candidatus Kentrum</taxon>
    </lineage>
</organism>
<dbReference type="PROSITE" id="PS51679">
    <property type="entry name" value="SAM_MT_C5"/>
    <property type="match status" value="1"/>
</dbReference>
<keyword evidence="3 7" id="KW-0808">Transferase</keyword>
<dbReference type="InterPro" id="IPR018117">
    <property type="entry name" value="C5_DNA_meth_AS"/>
</dbReference>
<dbReference type="AlphaFoldDB" id="A0A451A9Y4"/>
<reference evidence="8" key="1">
    <citation type="submission" date="2019-02" db="EMBL/GenBank/DDBJ databases">
        <authorList>
            <person name="Gruber-Vodicka R. H."/>
            <person name="Seah K. B. B."/>
        </authorList>
    </citation>
    <scope>NUCLEOTIDE SEQUENCE</scope>
    <source>
        <strain evidence="8">BECK_BZ126</strain>
    </source>
</reference>
<dbReference type="InterPro" id="IPR001525">
    <property type="entry name" value="C5_MeTfrase"/>
</dbReference>
<comment type="similarity">
    <text evidence="7">Belongs to the class I-like SAM-binding methyltransferase superfamily. C5-methyltransferase family.</text>
</comment>
<protein>
    <recommendedName>
        <fullName evidence="1">DNA (cytosine-5-)-methyltransferase</fullName>
        <ecNumber evidence="1">2.1.1.37</ecNumber>
    </recommendedName>
</protein>
<dbReference type="GO" id="GO:0032259">
    <property type="term" value="P:methylation"/>
    <property type="evidence" value="ECO:0007669"/>
    <property type="project" value="UniProtKB-KW"/>
</dbReference>
<sequence>MMNNLESVELFSGAGGLALGLEESGWRHLALVEKDRHACSTIRLNASRGHPLAMDWKLYPDDVRNIEYRNITDDVDMVAGGPPCQPFSLGGRHRAYQDHRDMFPEAVRAVRELEPKYFLFENVKGLLRQSFTTYFNYIILQLIYPTVVKENNEDWRAHLSRLEKRHTGLERSDLSYRVVYRLLNAAEYGVPQYRHRVFIVGFRSDSGQAWSFPKPTHSLDRMLWDQWVNGSYWDEHEVAQKHRPPIPEKHKKRLDEIASDFFLNPPPGDRFGTVRDALLDLPDPVFHDDAFMNHEFQPNARPYPGHTGSSLDEPAKALKAGDHGVPGGENMIAFYDGHHRYFTVRESARIQTFPDDYAFSGSWTEAMRQLGNAVPVRLASIVGDSIRRQAARVRGE</sequence>
<dbReference type="Pfam" id="PF00145">
    <property type="entry name" value="DNA_methylase"/>
    <property type="match status" value="2"/>
</dbReference>
<keyword evidence="5" id="KW-0680">Restriction system</keyword>
<evidence type="ECO:0000256" key="6">
    <source>
        <dbReference type="ARBA" id="ARBA00047422"/>
    </source>
</evidence>
<dbReference type="PANTHER" id="PTHR10629:SF52">
    <property type="entry name" value="DNA (CYTOSINE-5)-METHYLTRANSFERASE 1"/>
    <property type="match status" value="1"/>
</dbReference>
<dbReference type="EC" id="2.1.1.37" evidence="1"/>
<evidence type="ECO:0000256" key="5">
    <source>
        <dbReference type="ARBA" id="ARBA00022747"/>
    </source>
</evidence>
<dbReference type="Gene3D" id="3.90.120.10">
    <property type="entry name" value="DNA Methylase, subunit A, domain 2"/>
    <property type="match status" value="1"/>
</dbReference>
<dbReference type="InterPro" id="IPR050390">
    <property type="entry name" value="C5-Methyltransferase"/>
</dbReference>
<dbReference type="InterPro" id="IPR029063">
    <property type="entry name" value="SAM-dependent_MTases_sf"/>
</dbReference>
<dbReference type="PRINTS" id="PR00105">
    <property type="entry name" value="C5METTRFRASE"/>
</dbReference>
<evidence type="ECO:0000256" key="1">
    <source>
        <dbReference type="ARBA" id="ARBA00011975"/>
    </source>
</evidence>
<dbReference type="PANTHER" id="PTHR10629">
    <property type="entry name" value="CYTOSINE-SPECIFIC METHYLTRANSFERASE"/>
    <property type="match status" value="1"/>
</dbReference>
<gene>
    <name evidence="8" type="ORF">BECKTC1821F_GA0114240_10813</name>
</gene>
<comment type="catalytic activity">
    <reaction evidence="6">
        <text>a 2'-deoxycytidine in DNA + S-adenosyl-L-methionine = a 5-methyl-2'-deoxycytidine in DNA + S-adenosyl-L-homocysteine + H(+)</text>
        <dbReference type="Rhea" id="RHEA:13681"/>
        <dbReference type="Rhea" id="RHEA-COMP:11369"/>
        <dbReference type="Rhea" id="RHEA-COMP:11370"/>
        <dbReference type="ChEBI" id="CHEBI:15378"/>
        <dbReference type="ChEBI" id="CHEBI:57856"/>
        <dbReference type="ChEBI" id="CHEBI:59789"/>
        <dbReference type="ChEBI" id="CHEBI:85452"/>
        <dbReference type="ChEBI" id="CHEBI:85454"/>
        <dbReference type="EC" id="2.1.1.37"/>
    </reaction>
</comment>
<dbReference type="PROSITE" id="PS00095">
    <property type="entry name" value="C5_MTASE_2"/>
    <property type="match status" value="1"/>
</dbReference>
<proteinExistence type="inferred from homology"/>
<dbReference type="EMBL" id="CAADFW010000081">
    <property type="protein sequence ID" value="VFK62844.1"/>
    <property type="molecule type" value="Genomic_DNA"/>
</dbReference>
<evidence type="ECO:0000256" key="7">
    <source>
        <dbReference type="PROSITE-ProRule" id="PRU01016"/>
    </source>
</evidence>
<dbReference type="GO" id="GO:0044027">
    <property type="term" value="P:negative regulation of gene expression via chromosomal CpG island methylation"/>
    <property type="evidence" value="ECO:0007669"/>
    <property type="project" value="TreeGrafter"/>
</dbReference>
<dbReference type="GO" id="GO:0003886">
    <property type="term" value="F:DNA (cytosine-5-)-methyltransferase activity"/>
    <property type="evidence" value="ECO:0007669"/>
    <property type="project" value="UniProtKB-EC"/>
</dbReference>
<dbReference type="InterPro" id="IPR031303">
    <property type="entry name" value="C5_meth_CS"/>
</dbReference>
<evidence type="ECO:0000313" key="8">
    <source>
        <dbReference type="EMBL" id="VFK62844.1"/>
    </source>
</evidence>
<dbReference type="GO" id="GO:0009307">
    <property type="term" value="P:DNA restriction-modification system"/>
    <property type="evidence" value="ECO:0007669"/>
    <property type="project" value="UniProtKB-KW"/>
</dbReference>
<accession>A0A451A9Y4</accession>
<evidence type="ECO:0000256" key="2">
    <source>
        <dbReference type="ARBA" id="ARBA00022603"/>
    </source>
</evidence>
<dbReference type="SUPFAM" id="SSF53335">
    <property type="entry name" value="S-adenosyl-L-methionine-dependent methyltransferases"/>
    <property type="match status" value="1"/>
</dbReference>
<evidence type="ECO:0000256" key="4">
    <source>
        <dbReference type="ARBA" id="ARBA00022691"/>
    </source>
</evidence>
<evidence type="ECO:0000256" key="3">
    <source>
        <dbReference type="ARBA" id="ARBA00022679"/>
    </source>
</evidence>
<dbReference type="Gene3D" id="3.40.50.150">
    <property type="entry name" value="Vaccinia Virus protein VP39"/>
    <property type="match status" value="1"/>
</dbReference>
<dbReference type="GO" id="GO:0003677">
    <property type="term" value="F:DNA binding"/>
    <property type="evidence" value="ECO:0007669"/>
    <property type="project" value="TreeGrafter"/>
</dbReference>
<keyword evidence="2 7" id="KW-0489">Methyltransferase</keyword>
<feature type="active site" evidence="7">
    <location>
        <position position="84"/>
    </location>
</feature>
<dbReference type="PROSITE" id="PS00094">
    <property type="entry name" value="C5_MTASE_1"/>
    <property type="match status" value="1"/>
</dbReference>
<name>A0A451A9Y4_9GAMM</name>